<dbReference type="GO" id="GO:0090374">
    <property type="term" value="P:oligopeptide export from mitochondrion"/>
    <property type="evidence" value="ECO:0007669"/>
    <property type="project" value="TreeGrafter"/>
</dbReference>
<dbReference type="InterPro" id="IPR027417">
    <property type="entry name" value="P-loop_NTPase"/>
</dbReference>
<protein>
    <submittedName>
        <fullName evidence="1">Putative multidrug resistance ABC transporter ATP-binding/permease protein YheH</fullName>
        <ecNumber evidence="1">3.6.3.-</ecNumber>
    </submittedName>
</protein>
<keyword evidence="2" id="KW-1185">Reference proteome</keyword>
<dbReference type="EMBL" id="CP007806">
    <property type="protein sequence ID" value="AIG28463.1"/>
    <property type="molecule type" value="Genomic_DNA"/>
</dbReference>
<organism evidence="1 2">
    <name type="scientific">Brevibacillus laterosporus LMG 15441</name>
    <dbReference type="NCBI Taxonomy" id="1042163"/>
    <lineage>
        <taxon>Bacteria</taxon>
        <taxon>Bacillati</taxon>
        <taxon>Bacillota</taxon>
        <taxon>Bacilli</taxon>
        <taxon>Bacillales</taxon>
        <taxon>Paenibacillaceae</taxon>
        <taxon>Brevibacillus</taxon>
    </lineage>
</organism>
<dbReference type="EC" id="3.6.3.-" evidence="1"/>
<dbReference type="PANTHER" id="PTHR43394">
    <property type="entry name" value="ATP-DEPENDENT PERMEASE MDL1, MITOCHONDRIAL"/>
    <property type="match status" value="1"/>
</dbReference>
<sequence length="59" mass="6923">MQGRTTFIIAHRLSTIQDTDVIWVLSQGEIVEQGNHEELMEKQGIYYKMYQLQQGKPLK</sequence>
<name>A0A075RB56_BRELA</name>
<dbReference type="STRING" id="1042163.BRLA_c041880"/>
<dbReference type="HOGENOM" id="CLU_000604_61_13_9"/>
<gene>
    <name evidence="1" type="primary">yheH_1</name>
    <name evidence="1" type="ORF">BRLA_c041880</name>
</gene>
<dbReference type="InterPro" id="IPR039421">
    <property type="entry name" value="Type_1_exporter"/>
</dbReference>
<keyword evidence="1" id="KW-0067">ATP-binding</keyword>
<keyword evidence="1" id="KW-0378">Hydrolase</keyword>
<dbReference type="GO" id="GO:0015421">
    <property type="term" value="F:ABC-type oligopeptide transporter activity"/>
    <property type="evidence" value="ECO:0007669"/>
    <property type="project" value="TreeGrafter"/>
</dbReference>
<keyword evidence="1" id="KW-0547">Nucleotide-binding</keyword>
<dbReference type="KEGG" id="blr:BRLA_c041880"/>
<dbReference type="GO" id="GO:0016787">
    <property type="term" value="F:hydrolase activity"/>
    <property type="evidence" value="ECO:0007669"/>
    <property type="project" value="UniProtKB-KW"/>
</dbReference>
<dbReference type="SUPFAM" id="SSF52540">
    <property type="entry name" value="P-loop containing nucleoside triphosphate hydrolases"/>
    <property type="match status" value="1"/>
</dbReference>
<proteinExistence type="predicted"/>
<dbReference type="Proteomes" id="UP000005850">
    <property type="component" value="Chromosome"/>
</dbReference>
<dbReference type="GO" id="GO:0005524">
    <property type="term" value="F:ATP binding"/>
    <property type="evidence" value="ECO:0007669"/>
    <property type="project" value="UniProtKB-KW"/>
</dbReference>
<dbReference type="AlphaFoldDB" id="A0A075RB56"/>
<accession>A0A075RB56</accession>
<dbReference type="Gene3D" id="3.40.50.300">
    <property type="entry name" value="P-loop containing nucleotide triphosphate hydrolases"/>
    <property type="match status" value="1"/>
</dbReference>
<evidence type="ECO:0000313" key="2">
    <source>
        <dbReference type="Proteomes" id="UP000005850"/>
    </source>
</evidence>
<evidence type="ECO:0000313" key="1">
    <source>
        <dbReference type="EMBL" id="AIG28463.1"/>
    </source>
</evidence>
<dbReference type="eggNOG" id="COG1132">
    <property type="taxonomic scope" value="Bacteria"/>
</dbReference>
<reference evidence="1 2" key="1">
    <citation type="journal article" date="2011" name="J. Bacteriol.">
        <title>Genome sequence of Brevibacillus laterosporus LMG 15441, a pathogen of invertebrates.</title>
        <authorList>
            <person name="Djukic M."/>
            <person name="Poehlein A."/>
            <person name="Thurmer A."/>
            <person name="Daniel R."/>
        </authorList>
    </citation>
    <scope>NUCLEOTIDE SEQUENCE [LARGE SCALE GENOMIC DNA]</scope>
    <source>
        <strain evidence="1 2">LMG 15441</strain>
    </source>
</reference>
<dbReference type="PANTHER" id="PTHR43394:SF1">
    <property type="entry name" value="ATP-BINDING CASSETTE SUB-FAMILY B MEMBER 10, MITOCHONDRIAL"/>
    <property type="match status" value="1"/>
</dbReference>